<keyword evidence="3" id="KW-1185">Reference proteome</keyword>
<evidence type="ECO:0000313" key="2">
    <source>
        <dbReference type="EMBL" id="MBD2752887.1"/>
    </source>
</evidence>
<evidence type="ECO:0000259" key="1">
    <source>
        <dbReference type="Pfam" id="PF13566"/>
    </source>
</evidence>
<accession>A0A927GCL7</accession>
<name>A0A927GCL7_9BACT</name>
<evidence type="ECO:0000313" key="3">
    <source>
        <dbReference type="Proteomes" id="UP000653797"/>
    </source>
</evidence>
<feature type="domain" description="DUF4130" evidence="1">
    <location>
        <begin position="85"/>
        <end position="252"/>
    </location>
</feature>
<organism evidence="2 3">
    <name type="scientific">Spirosoma validum</name>
    <dbReference type="NCBI Taxonomy" id="2771355"/>
    <lineage>
        <taxon>Bacteria</taxon>
        <taxon>Pseudomonadati</taxon>
        <taxon>Bacteroidota</taxon>
        <taxon>Cytophagia</taxon>
        <taxon>Cytophagales</taxon>
        <taxon>Cytophagaceae</taxon>
        <taxon>Spirosoma</taxon>
    </lineage>
</organism>
<reference evidence="2" key="1">
    <citation type="submission" date="2020-09" db="EMBL/GenBank/DDBJ databases">
        <authorList>
            <person name="Kim M.K."/>
        </authorList>
    </citation>
    <scope>NUCLEOTIDE SEQUENCE</scope>
    <source>
        <strain evidence="2">BT704</strain>
    </source>
</reference>
<dbReference type="NCBIfam" id="TIGR03915">
    <property type="entry name" value="SAM_7_link_chp"/>
    <property type="match status" value="1"/>
</dbReference>
<dbReference type="InterPro" id="IPR023875">
    <property type="entry name" value="DNA_repair_put"/>
</dbReference>
<gene>
    <name evidence="2" type="ORF">IC230_08300</name>
</gene>
<dbReference type="EMBL" id="JACXAA010000002">
    <property type="protein sequence ID" value="MBD2752887.1"/>
    <property type="molecule type" value="Genomic_DNA"/>
</dbReference>
<dbReference type="Pfam" id="PF13566">
    <property type="entry name" value="DUF4130"/>
    <property type="match status" value="1"/>
</dbReference>
<dbReference type="RefSeq" id="WP_191038501.1">
    <property type="nucleotide sequence ID" value="NZ_JACXAA010000002.1"/>
</dbReference>
<dbReference type="AlphaFoldDB" id="A0A927GCL7"/>
<dbReference type="InterPro" id="IPR025404">
    <property type="entry name" value="DUF4130"/>
</dbReference>
<proteinExistence type="predicted"/>
<comment type="caution">
    <text evidence="2">The sequence shown here is derived from an EMBL/GenBank/DDBJ whole genome shotgun (WGS) entry which is preliminary data.</text>
</comment>
<dbReference type="Proteomes" id="UP000653797">
    <property type="component" value="Unassembled WGS sequence"/>
</dbReference>
<sequence>MIVYVYDGGFQGLLTAIFEAFARKQDVVKLTGESRFEPGFFDTSVRVRTESAKAERVWLGLQKKIGVEGQQRFYKAFLSEQAEVLQHLFKYAQYVFRNPDGYAENYGNDDVLAMAQAAQKVHREKHRMEAFVRFKKHQNGLFMATIYPDFNVLPLICQHFKDRYADQPWVIYDERRDYGIYYNGSTICEVVLASKPRALTEQDVMETGLDSHELLYTTLWKDYFQSTNITERKNKKLHLQHVPKRYWRYLTEKMA</sequence>
<protein>
    <submittedName>
        <fullName evidence="2">TIGR03915 family putative DNA repair protein</fullName>
    </submittedName>
</protein>